<name>A0AAD5YNM6_9APHY</name>
<evidence type="ECO:0000313" key="3">
    <source>
        <dbReference type="EMBL" id="KAJ3491350.1"/>
    </source>
</evidence>
<feature type="compositionally biased region" description="Basic and acidic residues" evidence="1">
    <location>
        <begin position="687"/>
        <end position="697"/>
    </location>
</feature>
<evidence type="ECO:0000259" key="2">
    <source>
        <dbReference type="Pfam" id="PF17667"/>
    </source>
</evidence>
<sequence length="715" mass="82346">MKQRRRRSNANPSLNFIASHLNLFGDDIFGREGDQELVNVIKSAKTKSRDFRLTLMELLNCYSKRAHNRTQVAKHPFIFIPTALTRHSDASLNEIVMIPGPDDVPEGTKRQVDFHDIVSIVMCGRDESMGIHEVAQFSRYLLKSQPDMAGTYVLSANLDYYQILWSNASGGIASPLYGWTKLAPLAAYVCSFYVPPRHHVLLDSSITREINPWPERGMTWSIKNRRAVTYTGCKLLYSGDAWGRRTYVWKHTDDQGQITIIKDAFHTIADQQLKSDLLSYSHRNGIYPGVVRFLFIGNQAPSLSLKTAPPSNGLQYRDSVKERIRLEMGSYGASLWEARSVKDVLMAIFDILEVHRGLCMEMGVLHRNISPWNMVMYPTHHPDTMKDKKLTKNPPLFISQILDRDKSNNEEDKASALLIDFDNAVKMTPDLGEKDMGKRTPPTGTSMFVSRTVSQGSLRICESVKKYLRMPVLEGEVKELYEFAYGAETYDRYCDTPDTVHGVKPVTEKELDRMFIGYTHPPALHKPHHDVESLFWVLLYALIHAQPLERSPEANLKRFWTVRRWFHSQDIEAKHLFDARRPFFDDRSRKFIRSYLDPKLASLAGLISQLLGHIYPEYDLFETPPPPEHLHEAMRRLLLQFIHSMKDPIALDPRASRPLEHDDPSMEGQNGWWRHLEASEPSMDDVSLERKRDDTDLLRNPPKRTRTGRMIVFKR</sequence>
<comment type="caution">
    <text evidence="3">The sequence shown here is derived from an EMBL/GenBank/DDBJ whole genome shotgun (WGS) entry which is preliminary data.</text>
</comment>
<keyword evidence="4" id="KW-1185">Reference proteome</keyword>
<dbReference type="Pfam" id="PF17667">
    <property type="entry name" value="Pkinase_fungal"/>
    <property type="match status" value="1"/>
</dbReference>
<evidence type="ECO:0000313" key="4">
    <source>
        <dbReference type="Proteomes" id="UP001212997"/>
    </source>
</evidence>
<organism evidence="3 4">
    <name type="scientific">Meripilus lineatus</name>
    <dbReference type="NCBI Taxonomy" id="2056292"/>
    <lineage>
        <taxon>Eukaryota</taxon>
        <taxon>Fungi</taxon>
        <taxon>Dikarya</taxon>
        <taxon>Basidiomycota</taxon>
        <taxon>Agaricomycotina</taxon>
        <taxon>Agaricomycetes</taxon>
        <taxon>Polyporales</taxon>
        <taxon>Meripilaceae</taxon>
        <taxon>Meripilus</taxon>
    </lineage>
</organism>
<proteinExistence type="predicted"/>
<dbReference type="InterPro" id="IPR040976">
    <property type="entry name" value="Pkinase_fungal"/>
</dbReference>
<dbReference type="EMBL" id="JANAWD010000013">
    <property type="protein sequence ID" value="KAJ3491350.1"/>
    <property type="molecule type" value="Genomic_DNA"/>
</dbReference>
<feature type="domain" description="Fungal-type protein kinase" evidence="2">
    <location>
        <begin position="325"/>
        <end position="540"/>
    </location>
</feature>
<evidence type="ECO:0000256" key="1">
    <source>
        <dbReference type="SAM" id="MobiDB-lite"/>
    </source>
</evidence>
<feature type="region of interest" description="Disordered" evidence="1">
    <location>
        <begin position="683"/>
        <end position="703"/>
    </location>
</feature>
<dbReference type="Proteomes" id="UP001212997">
    <property type="component" value="Unassembled WGS sequence"/>
</dbReference>
<dbReference type="AlphaFoldDB" id="A0AAD5YNM6"/>
<accession>A0AAD5YNM6</accession>
<gene>
    <name evidence="3" type="ORF">NLI96_g774</name>
</gene>
<dbReference type="InterPro" id="IPR011009">
    <property type="entry name" value="Kinase-like_dom_sf"/>
</dbReference>
<protein>
    <recommendedName>
        <fullName evidence="2">Fungal-type protein kinase domain-containing protein</fullName>
    </recommendedName>
</protein>
<reference evidence="3" key="1">
    <citation type="submission" date="2022-07" db="EMBL/GenBank/DDBJ databases">
        <title>Genome Sequence of Physisporinus lineatus.</title>
        <authorList>
            <person name="Buettner E."/>
        </authorList>
    </citation>
    <scope>NUCLEOTIDE SEQUENCE</scope>
    <source>
        <strain evidence="3">VT162</strain>
    </source>
</reference>
<dbReference type="SUPFAM" id="SSF56112">
    <property type="entry name" value="Protein kinase-like (PK-like)"/>
    <property type="match status" value="1"/>
</dbReference>